<comment type="caution">
    <text evidence="2">The sequence shown here is derived from an EMBL/GenBank/DDBJ whole genome shotgun (WGS) entry which is preliminary data.</text>
</comment>
<feature type="compositionally biased region" description="Basic and acidic residues" evidence="1">
    <location>
        <begin position="1"/>
        <end position="11"/>
    </location>
</feature>
<evidence type="ECO:0000256" key="1">
    <source>
        <dbReference type="SAM" id="MobiDB-lite"/>
    </source>
</evidence>
<proteinExistence type="predicted"/>
<evidence type="ECO:0000313" key="3">
    <source>
        <dbReference type="Proteomes" id="UP001367508"/>
    </source>
</evidence>
<dbReference type="AlphaFoldDB" id="A0AAN9M8B6"/>
<feature type="region of interest" description="Disordered" evidence="1">
    <location>
        <begin position="1"/>
        <end position="20"/>
    </location>
</feature>
<evidence type="ECO:0000313" key="2">
    <source>
        <dbReference type="EMBL" id="KAK7350055.1"/>
    </source>
</evidence>
<organism evidence="2 3">
    <name type="scientific">Canavalia gladiata</name>
    <name type="common">Sword bean</name>
    <name type="synonym">Dolichos gladiatus</name>
    <dbReference type="NCBI Taxonomy" id="3824"/>
    <lineage>
        <taxon>Eukaryota</taxon>
        <taxon>Viridiplantae</taxon>
        <taxon>Streptophyta</taxon>
        <taxon>Embryophyta</taxon>
        <taxon>Tracheophyta</taxon>
        <taxon>Spermatophyta</taxon>
        <taxon>Magnoliopsida</taxon>
        <taxon>eudicotyledons</taxon>
        <taxon>Gunneridae</taxon>
        <taxon>Pentapetalae</taxon>
        <taxon>rosids</taxon>
        <taxon>fabids</taxon>
        <taxon>Fabales</taxon>
        <taxon>Fabaceae</taxon>
        <taxon>Papilionoideae</taxon>
        <taxon>50 kb inversion clade</taxon>
        <taxon>NPAAA clade</taxon>
        <taxon>indigoferoid/millettioid clade</taxon>
        <taxon>Phaseoleae</taxon>
        <taxon>Canavalia</taxon>
    </lineage>
</organism>
<sequence>MTRAKNEDLRTKSLLPFETGDAFGTNLQEEHETGSSPQIPSRCQRCSPFFSSTQWDLHRVMGETLISSSFLHARLLPLLDVFSPFFLMRASSRT</sequence>
<name>A0AAN9M8B6_CANGL</name>
<dbReference type="Proteomes" id="UP001367508">
    <property type="component" value="Unassembled WGS sequence"/>
</dbReference>
<dbReference type="EMBL" id="JAYMYQ010000002">
    <property type="protein sequence ID" value="KAK7350055.1"/>
    <property type="molecule type" value="Genomic_DNA"/>
</dbReference>
<protein>
    <submittedName>
        <fullName evidence="2">Uncharacterized protein</fullName>
    </submittedName>
</protein>
<keyword evidence="3" id="KW-1185">Reference proteome</keyword>
<reference evidence="2 3" key="1">
    <citation type="submission" date="2024-01" db="EMBL/GenBank/DDBJ databases">
        <title>The genomes of 5 underutilized Papilionoideae crops provide insights into root nodulation and disease resistanc.</title>
        <authorList>
            <person name="Jiang F."/>
        </authorList>
    </citation>
    <scope>NUCLEOTIDE SEQUENCE [LARGE SCALE GENOMIC DNA]</scope>
    <source>
        <strain evidence="2">LVBAO_FW01</strain>
        <tissue evidence="2">Leaves</tissue>
    </source>
</reference>
<accession>A0AAN9M8B6</accession>
<gene>
    <name evidence="2" type="ORF">VNO77_08121</name>
</gene>